<sequence>PTFQQFFLDFSRTKDIVASSAAALVSERVIVGTPFSSQHTQSQKLQKNYNQLILKMFMDFSAIFHDSPTINQAEFDDEPPRAAAEPQGRNILVPKRRNMR</sequence>
<organism evidence="2 3">
    <name type="scientific">Rhizobium wenxiniae</name>
    <dbReference type="NCBI Taxonomy" id="1737357"/>
    <lineage>
        <taxon>Bacteria</taxon>
        <taxon>Pseudomonadati</taxon>
        <taxon>Pseudomonadota</taxon>
        <taxon>Alphaproteobacteria</taxon>
        <taxon>Hyphomicrobiales</taxon>
        <taxon>Rhizobiaceae</taxon>
        <taxon>Rhizobium/Agrobacterium group</taxon>
        <taxon>Rhizobium</taxon>
    </lineage>
</organism>
<evidence type="ECO:0000313" key="2">
    <source>
        <dbReference type="EMBL" id="MBB6165519.1"/>
    </source>
</evidence>
<protein>
    <submittedName>
        <fullName evidence="2">Uncharacterized protein</fullName>
    </submittedName>
</protein>
<reference evidence="2 3" key="1">
    <citation type="submission" date="2020-08" db="EMBL/GenBank/DDBJ databases">
        <title>Genomic Encyclopedia of Type Strains, Phase IV (KMG-IV): sequencing the most valuable type-strain genomes for metagenomic binning, comparative biology and taxonomic classification.</title>
        <authorList>
            <person name="Goeker M."/>
        </authorList>
    </citation>
    <scope>NUCLEOTIDE SEQUENCE [LARGE SCALE GENOMIC DNA]</scope>
    <source>
        <strain evidence="2 3">DSM 100734</strain>
    </source>
</reference>
<proteinExistence type="predicted"/>
<dbReference type="AlphaFoldDB" id="A0A7X0D2H9"/>
<dbReference type="EMBL" id="JACHEG010000009">
    <property type="protein sequence ID" value="MBB6165519.1"/>
    <property type="molecule type" value="Genomic_DNA"/>
</dbReference>
<feature type="non-terminal residue" evidence="2">
    <location>
        <position position="1"/>
    </location>
</feature>
<gene>
    <name evidence="2" type="ORF">HNQ72_005365</name>
</gene>
<name>A0A7X0D2H9_9HYPH</name>
<evidence type="ECO:0000256" key="1">
    <source>
        <dbReference type="SAM" id="MobiDB-lite"/>
    </source>
</evidence>
<dbReference type="Proteomes" id="UP000547879">
    <property type="component" value="Unassembled WGS sequence"/>
</dbReference>
<feature type="region of interest" description="Disordered" evidence="1">
    <location>
        <begin position="73"/>
        <end position="100"/>
    </location>
</feature>
<accession>A0A7X0D2H9</accession>
<evidence type="ECO:0000313" key="3">
    <source>
        <dbReference type="Proteomes" id="UP000547879"/>
    </source>
</evidence>
<dbReference type="RefSeq" id="WP_183996875.1">
    <property type="nucleotide sequence ID" value="NZ_JACHEG010000009.1"/>
</dbReference>
<comment type="caution">
    <text evidence="2">The sequence shown here is derived from an EMBL/GenBank/DDBJ whole genome shotgun (WGS) entry which is preliminary data.</text>
</comment>
<keyword evidence="3" id="KW-1185">Reference proteome</keyword>